<keyword evidence="2" id="KW-1185">Reference proteome</keyword>
<proteinExistence type="predicted"/>
<dbReference type="Proteomes" id="UP001203338">
    <property type="component" value="Unassembled WGS sequence"/>
</dbReference>
<sequence length="138" mass="16145">MSNTILFSDISGKRHLSILHIFLLSLVSFDLSSYERDSLSVTDERTDMEVIHNYERNNKILKFTLRSPSEIRDFAKRIRDEGIRKQDLKNAKLEEVSAGGYTYYRPIDPNEKVSPEVEEKRRALYKSLGKSYARMYGF</sequence>
<accession>A0ABT0PHI5</accession>
<protein>
    <submittedName>
        <fullName evidence="1">Uncharacterized protein</fullName>
    </submittedName>
</protein>
<comment type="caution">
    <text evidence="1">The sequence shown here is derived from an EMBL/GenBank/DDBJ whole genome shotgun (WGS) entry which is preliminary data.</text>
</comment>
<gene>
    <name evidence="1" type="ORF">M3P05_13015</name>
</gene>
<organism evidence="1 2">
    <name type="scientific">Parendozoicomonas callyspongiae</name>
    <dbReference type="NCBI Taxonomy" id="2942213"/>
    <lineage>
        <taxon>Bacteria</taxon>
        <taxon>Pseudomonadati</taxon>
        <taxon>Pseudomonadota</taxon>
        <taxon>Gammaproteobacteria</taxon>
        <taxon>Oceanospirillales</taxon>
        <taxon>Endozoicomonadaceae</taxon>
        <taxon>Parendozoicomonas</taxon>
    </lineage>
</organism>
<dbReference type="EMBL" id="JAMFLX010000017">
    <property type="protein sequence ID" value="MCL6270844.1"/>
    <property type="molecule type" value="Genomic_DNA"/>
</dbReference>
<reference evidence="1 2" key="1">
    <citation type="submission" date="2022-05" db="EMBL/GenBank/DDBJ databases">
        <authorList>
            <person name="Park J.-S."/>
        </authorList>
    </citation>
    <scope>NUCLEOTIDE SEQUENCE [LARGE SCALE GENOMIC DNA]</scope>
    <source>
        <strain evidence="1 2">2012CJ34-2</strain>
    </source>
</reference>
<evidence type="ECO:0000313" key="2">
    <source>
        <dbReference type="Proteomes" id="UP001203338"/>
    </source>
</evidence>
<evidence type="ECO:0000313" key="1">
    <source>
        <dbReference type="EMBL" id="MCL6270844.1"/>
    </source>
</evidence>
<dbReference type="RefSeq" id="WP_249700143.1">
    <property type="nucleotide sequence ID" value="NZ_JAMFLX010000017.1"/>
</dbReference>
<name>A0ABT0PHI5_9GAMM</name>